<protein>
    <submittedName>
        <fullName evidence="1">Uncharacterized protein</fullName>
    </submittedName>
</protein>
<evidence type="ECO:0000313" key="1">
    <source>
        <dbReference type="EMBL" id="KAJ7368956.1"/>
    </source>
</evidence>
<gene>
    <name evidence="1" type="ORF">DFH08DRAFT_947840</name>
</gene>
<keyword evidence="2" id="KW-1185">Reference proteome</keyword>
<evidence type="ECO:0000313" key="2">
    <source>
        <dbReference type="Proteomes" id="UP001218218"/>
    </source>
</evidence>
<organism evidence="1 2">
    <name type="scientific">Mycena albidolilacea</name>
    <dbReference type="NCBI Taxonomy" id="1033008"/>
    <lineage>
        <taxon>Eukaryota</taxon>
        <taxon>Fungi</taxon>
        <taxon>Dikarya</taxon>
        <taxon>Basidiomycota</taxon>
        <taxon>Agaricomycotina</taxon>
        <taxon>Agaricomycetes</taxon>
        <taxon>Agaricomycetidae</taxon>
        <taxon>Agaricales</taxon>
        <taxon>Marasmiineae</taxon>
        <taxon>Mycenaceae</taxon>
        <taxon>Mycena</taxon>
    </lineage>
</organism>
<dbReference type="AlphaFoldDB" id="A0AAD7AVU7"/>
<sequence>MSFSALPPEIYGSICHELNELGSNLAPLCTISRNFSREAQRILYHSVDLRGREMCAVMSWAYTITEHTHLAERVHALVLQLPAIKSLDISDNAKIVKALRKWINLEELRGAHGWMISGLPFRLQKFENLAPWEGGVEDDFWKTQTEIRVLSLPYLPNLPSFENQLPNVIALGTPTLNVLPARPLQRVETAFLANGKFSPLAQYSQTLTTLSVRGASAYGPASIPDTLTSIAASVPALLHLSIIDLQKWPVYSGYGTRPPTPILRKGFRKLQTFVLHVRNVLCFMSPDLGSPNSHSDNYDMASAPNLERLGVDILKACPTLLRAAIGSEVARGQEMRCVLTRANGGGAIQAEAVTALEFEALDMFWNP</sequence>
<name>A0AAD7AVU7_9AGAR</name>
<comment type="caution">
    <text evidence="1">The sequence shown here is derived from an EMBL/GenBank/DDBJ whole genome shotgun (WGS) entry which is preliminary data.</text>
</comment>
<accession>A0AAD7AVU7</accession>
<proteinExistence type="predicted"/>
<reference evidence="1" key="1">
    <citation type="submission" date="2023-03" db="EMBL/GenBank/DDBJ databases">
        <title>Massive genome expansion in bonnet fungi (Mycena s.s.) driven by repeated elements and novel gene families across ecological guilds.</title>
        <authorList>
            <consortium name="Lawrence Berkeley National Laboratory"/>
            <person name="Harder C.B."/>
            <person name="Miyauchi S."/>
            <person name="Viragh M."/>
            <person name="Kuo A."/>
            <person name="Thoen E."/>
            <person name="Andreopoulos B."/>
            <person name="Lu D."/>
            <person name="Skrede I."/>
            <person name="Drula E."/>
            <person name="Henrissat B."/>
            <person name="Morin E."/>
            <person name="Kohler A."/>
            <person name="Barry K."/>
            <person name="LaButti K."/>
            <person name="Morin E."/>
            <person name="Salamov A."/>
            <person name="Lipzen A."/>
            <person name="Mereny Z."/>
            <person name="Hegedus B."/>
            <person name="Baldrian P."/>
            <person name="Stursova M."/>
            <person name="Weitz H."/>
            <person name="Taylor A."/>
            <person name="Grigoriev I.V."/>
            <person name="Nagy L.G."/>
            <person name="Martin F."/>
            <person name="Kauserud H."/>
        </authorList>
    </citation>
    <scope>NUCLEOTIDE SEQUENCE</scope>
    <source>
        <strain evidence="1">CBHHK002</strain>
    </source>
</reference>
<dbReference type="EMBL" id="JARIHO010000001">
    <property type="protein sequence ID" value="KAJ7368956.1"/>
    <property type="molecule type" value="Genomic_DNA"/>
</dbReference>
<dbReference type="Proteomes" id="UP001218218">
    <property type="component" value="Unassembled WGS sequence"/>
</dbReference>